<dbReference type="KEGG" id="atl:Athai_11960"/>
<dbReference type="RefSeq" id="WP_203960545.1">
    <property type="nucleotide sequence ID" value="NZ_AP023355.1"/>
</dbReference>
<dbReference type="Proteomes" id="UP000611640">
    <property type="component" value="Chromosome"/>
</dbReference>
<sequence length="95" mass="9874">MRSRIVIAAAAVALVLAGAAAVAYQLRAVGHRPGCPATAADPATAVATRASPDRSYWTRDRMRDARGANPRTTPRRGCTAPEPTGRPSRHTGAIG</sequence>
<keyword evidence="2" id="KW-0732">Signal</keyword>
<dbReference type="AlphaFoldDB" id="A0A7R7HVF4"/>
<accession>A0A7R7HVF4</accession>
<evidence type="ECO:0000256" key="2">
    <source>
        <dbReference type="SAM" id="SignalP"/>
    </source>
</evidence>
<feature type="region of interest" description="Disordered" evidence="1">
    <location>
        <begin position="40"/>
        <end position="95"/>
    </location>
</feature>
<proteinExistence type="predicted"/>
<organism evidence="3 4">
    <name type="scientific">Actinocatenispora thailandica</name>
    <dbReference type="NCBI Taxonomy" id="227318"/>
    <lineage>
        <taxon>Bacteria</taxon>
        <taxon>Bacillati</taxon>
        <taxon>Actinomycetota</taxon>
        <taxon>Actinomycetes</taxon>
        <taxon>Micromonosporales</taxon>
        <taxon>Micromonosporaceae</taxon>
        <taxon>Actinocatenispora</taxon>
    </lineage>
</organism>
<gene>
    <name evidence="3" type="ORF">Athai_11960</name>
</gene>
<feature type="signal peptide" evidence="2">
    <location>
        <begin position="1"/>
        <end position="23"/>
    </location>
</feature>
<evidence type="ECO:0000313" key="4">
    <source>
        <dbReference type="Proteomes" id="UP000611640"/>
    </source>
</evidence>
<dbReference type="EMBL" id="AP023355">
    <property type="protein sequence ID" value="BCJ33693.1"/>
    <property type="molecule type" value="Genomic_DNA"/>
</dbReference>
<keyword evidence="4" id="KW-1185">Reference proteome</keyword>
<evidence type="ECO:0000313" key="3">
    <source>
        <dbReference type="EMBL" id="BCJ33693.1"/>
    </source>
</evidence>
<feature type="compositionally biased region" description="Low complexity" evidence="1">
    <location>
        <begin position="40"/>
        <end position="50"/>
    </location>
</feature>
<feature type="compositionally biased region" description="Basic and acidic residues" evidence="1">
    <location>
        <begin position="56"/>
        <end position="66"/>
    </location>
</feature>
<name>A0A7R7HVF4_9ACTN</name>
<protein>
    <submittedName>
        <fullName evidence="3">Uncharacterized protein</fullName>
    </submittedName>
</protein>
<evidence type="ECO:0000256" key="1">
    <source>
        <dbReference type="SAM" id="MobiDB-lite"/>
    </source>
</evidence>
<reference evidence="3 4" key="1">
    <citation type="submission" date="2020-08" db="EMBL/GenBank/DDBJ databases">
        <title>Whole genome shotgun sequence of Actinocatenispora thailandica NBRC 105041.</title>
        <authorList>
            <person name="Komaki H."/>
            <person name="Tamura T."/>
        </authorList>
    </citation>
    <scope>NUCLEOTIDE SEQUENCE [LARGE SCALE GENOMIC DNA]</scope>
    <source>
        <strain evidence="3 4">NBRC 105041</strain>
    </source>
</reference>
<feature type="chain" id="PRO_5039411910" evidence="2">
    <location>
        <begin position="24"/>
        <end position="95"/>
    </location>
</feature>